<protein>
    <recommendedName>
        <fullName evidence="3">UMP kinase</fullName>
        <ecNumber evidence="3">2.7.4.22</ecNumber>
    </recommendedName>
    <alternativeName>
        <fullName evidence="10">Uridine monophosphate kinase</fullName>
    </alternativeName>
</protein>
<dbReference type="AlphaFoldDB" id="A0A2H0V8D0"/>
<evidence type="ECO:0000256" key="5">
    <source>
        <dbReference type="ARBA" id="ARBA00022679"/>
    </source>
</evidence>
<evidence type="ECO:0000256" key="4">
    <source>
        <dbReference type="ARBA" id="ARBA00022490"/>
    </source>
</evidence>
<dbReference type="EC" id="2.7.4.22" evidence="3"/>
<keyword evidence="7 12" id="KW-0418">Kinase</keyword>
<evidence type="ECO:0000256" key="8">
    <source>
        <dbReference type="ARBA" id="ARBA00022840"/>
    </source>
</evidence>
<proteinExistence type="inferred from homology"/>
<comment type="caution">
    <text evidence="12">The sequence shown here is derived from an EMBL/GenBank/DDBJ whole genome shotgun (WGS) entry which is preliminary data.</text>
</comment>
<organism evidence="12 13">
    <name type="scientific">Candidatus Falkowbacteria bacterium CG10_big_fil_rev_8_21_14_0_10_37_18</name>
    <dbReference type="NCBI Taxonomy" id="1974562"/>
    <lineage>
        <taxon>Bacteria</taxon>
        <taxon>Candidatus Falkowiibacteriota</taxon>
    </lineage>
</organism>
<keyword evidence="5" id="KW-0808">Transferase</keyword>
<dbReference type="EMBL" id="PFAL01000028">
    <property type="protein sequence ID" value="PIR95345.1"/>
    <property type="molecule type" value="Genomic_DNA"/>
</dbReference>
<dbReference type="InterPro" id="IPR036393">
    <property type="entry name" value="AceGlu_kinase-like_sf"/>
</dbReference>
<dbReference type="InterPro" id="IPR011818">
    <property type="entry name" value="Uridylate_kinase_arch/spir"/>
</dbReference>
<reference evidence="13" key="1">
    <citation type="submission" date="2017-09" db="EMBL/GenBank/DDBJ databases">
        <title>Depth-based differentiation of microbial function through sediment-hosted aquifers and enrichment of novel symbionts in the deep terrestrial subsurface.</title>
        <authorList>
            <person name="Probst A.J."/>
            <person name="Ladd B."/>
            <person name="Jarett J.K."/>
            <person name="Geller-Mcgrath D.E."/>
            <person name="Sieber C.M.K."/>
            <person name="Emerson J.B."/>
            <person name="Anantharaman K."/>
            <person name="Thomas B.C."/>
            <person name="Malmstrom R."/>
            <person name="Stieglmeier M."/>
            <person name="Klingl A."/>
            <person name="Woyke T."/>
            <person name="Ryan C.M."/>
            <person name="Banfield J.F."/>
        </authorList>
    </citation>
    <scope>NUCLEOTIDE SEQUENCE [LARGE SCALE GENOMIC DNA]</scope>
</reference>
<evidence type="ECO:0000256" key="1">
    <source>
        <dbReference type="ARBA" id="ARBA00004791"/>
    </source>
</evidence>
<dbReference type="Proteomes" id="UP000229972">
    <property type="component" value="Unassembled WGS sequence"/>
</dbReference>
<dbReference type="InterPro" id="IPR001048">
    <property type="entry name" value="Asp/Glu/Uridylate_kinase"/>
</dbReference>
<feature type="domain" description="Aspartate/glutamate/uridylate kinase" evidence="11">
    <location>
        <begin position="3"/>
        <end position="205"/>
    </location>
</feature>
<dbReference type="GO" id="GO:0005524">
    <property type="term" value="F:ATP binding"/>
    <property type="evidence" value="ECO:0007669"/>
    <property type="project" value="UniProtKB-KW"/>
</dbReference>
<sequence>MPKTFVLSVGGSLLVTKEGVNLKFLRAFHSFVSAQVKKGNKFYLVVGGGITARNYIKAALAAAPVKAADRDWVGIRATRLNAQLLQVVFGSLAYKDIITNPYKLIKIKAPVIFSGGYKPGCSTDHVAVLIAKHNKIDTVINLSNIDYAYDKDPCHHSDAKKLVNVSWPTFRKIVGSRWQPGLNVPFDPVASREAAKYKIKVIILNGQKLKNLSDCLEGQSFKGTTIN</sequence>
<evidence type="ECO:0000256" key="3">
    <source>
        <dbReference type="ARBA" id="ARBA00012899"/>
    </source>
</evidence>
<keyword evidence="8" id="KW-0067">ATP-binding</keyword>
<evidence type="ECO:0000256" key="2">
    <source>
        <dbReference type="ARBA" id="ARBA00007614"/>
    </source>
</evidence>
<evidence type="ECO:0000313" key="13">
    <source>
        <dbReference type="Proteomes" id="UP000229972"/>
    </source>
</evidence>
<dbReference type="PANTHER" id="PTHR42833:SF4">
    <property type="entry name" value="URIDYLATE KINASE PUMPKIN, CHLOROPLASTIC"/>
    <property type="match status" value="1"/>
</dbReference>
<keyword evidence="4" id="KW-0963">Cytoplasm</keyword>
<evidence type="ECO:0000256" key="10">
    <source>
        <dbReference type="ARBA" id="ARBA00032092"/>
    </source>
</evidence>
<dbReference type="GO" id="GO:0006225">
    <property type="term" value="P:UDP biosynthetic process"/>
    <property type="evidence" value="ECO:0007669"/>
    <property type="project" value="TreeGrafter"/>
</dbReference>
<evidence type="ECO:0000256" key="9">
    <source>
        <dbReference type="ARBA" id="ARBA00022975"/>
    </source>
</evidence>
<comment type="pathway">
    <text evidence="1">Pyrimidine metabolism; CTP biosynthesis via de novo pathway; UDP from UMP (UMPK route): step 1/1.</text>
</comment>
<dbReference type="Pfam" id="PF00696">
    <property type="entry name" value="AA_kinase"/>
    <property type="match status" value="1"/>
</dbReference>
<evidence type="ECO:0000256" key="6">
    <source>
        <dbReference type="ARBA" id="ARBA00022741"/>
    </source>
</evidence>
<dbReference type="Gene3D" id="3.40.1160.10">
    <property type="entry name" value="Acetylglutamate kinase-like"/>
    <property type="match status" value="1"/>
</dbReference>
<keyword evidence="9" id="KW-0665">Pyrimidine biosynthesis</keyword>
<dbReference type="SUPFAM" id="SSF53633">
    <property type="entry name" value="Carbamate kinase-like"/>
    <property type="match status" value="1"/>
</dbReference>
<evidence type="ECO:0000256" key="7">
    <source>
        <dbReference type="ARBA" id="ARBA00022777"/>
    </source>
</evidence>
<dbReference type="NCBIfam" id="TIGR02076">
    <property type="entry name" value="pyrH_arch"/>
    <property type="match status" value="1"/>
</dbReference>
<dbReference type="PANTHER" id="PTHR42833">
    <property type="entry name" value="URIDYLATE KINASE"/>
    <property type="match status" value="1"/>
</dbReference>
<dbReference type="GO" id="GO:0033862">
    <property type="term" value="F:UMP kinase activity"/>
    <property type="evidence" value="ECO:0007669"/>
    <property type="project" value="UniProtKB-EC"/>
</dbReference>
<name>A0A2H0V8D0_9BACT</name>
<evidence type="ECO:0000259" key="11">
    <source>
        <dbReference type="Pfam" id="PF00696"/>
    </source>
</evidence>
<gene>
    <name evidence="12" type="ORF">COT93_02940</name>
</gene>
<accession>A0A2H0V8D0</accession>
<evidence type="ECO:0000313" key="12">
    <source>
        <dbReference type="EMBL" id="PIR95345.1"/>
    </source>
</evidence>
<keyword evidence="6" id="KW-0547">Nucleotide-binding</keyword>
<comment type="similarity">
    <text evidence="2">Belongs to the UMP kinase family.</text>
</comment>